<dbReference type="Gene3D" id="3.30.70.250">
    <property type="entry name" value="Malonyl-CoA ACP transacylase, ACP-binding"/>
    <property type="match status" value="1"/>
</dbReference>
<dbReference type="CDD" id="cd00833">
    <property type="entry name" value="PKS"/>
    <property type="match status" value="1"/>
</dbReference>
<sequence>MACTFPEAADLKSFWRNILAERDCIGDPVESWDAPRYLASNRIYTAAGGWLKDLYRFDPKPFGIMPNSIDGGEPDHFIALKVARDALIDAGYDAPDFDHSDTGVVLGHSTYLHRGQASVLQHNLVADQTLEMLRELMPDLGDEQLETLRQRMLKQLPQFNADVAPSLVPNVMTGRIANRLNLRGPNYILDAACSSSLLAVGAAIDELRNHRSRMMIAGGVNASLPAEVSVIFTQLGALSRRGRVRPFESGSDGTLLGEGLGMVVLKRLEDALADEDRIYAVLRGVGQASDGRATGLLAPSMDGELLAMQRAYEQSGVDPSSLGMIEAHGTGIPLGDRTEITALRTLLGERTRPMGSVAIGSVKSMISHCIPAAGIAGLIKSALALHHRVLPPTLCDEVNPELRIGETPLYVNTEARPWVSAGGAPRRAGVNSFGFGGINTHAILEQAPAEAKRPATLGTMPAELLLFSAESPAALSEALDRLENYIADSVSVELVDVAATLAEQFEHGLCRLAMVASDLDDLAKKIGQARKKLTGKDADAARWTTRSGVSYAAEPLEGKLAFLFPGEGSQYPGMLRDLVTNFGVVQEWFDFWDGLYADRDGPRRSDIMFPPKSELNDAIGKELEARLHTMDVGSEAVFVGGQAMFALLQDFGIEPDVMLGHSSGESSALAASAAMGGRSPEKLAHFIRDLNREYERVLADGQIPTGVLLAVGALDQKVVESYLTDDVVIAMENCANQLVLFGKDIHIGPVESALTAAGGICIRLPFDRGYHTRWFHAMTEAFQGFYKRCKLSKPSVPLYSCASAGLFPARAAAVQALAAEQWSNKVRFRETIEQMYADGVRMFVEVGPSGNLSAFVSDILAGKDSLVMASNQRRKSDVEQVLQLAGSMFVNHRLPEPGRLFAGRAYRSLDWDTPDKGTLPGMLLDNTLPLLRWKDQGLAEFAAPAANAAPAATVPSVAPESAAPAAPAAGHSGPQDAAEPPPVAQQADAPAQPTPMVAPAVDEAMREHFEIMREFLARQDAVLENLAAVEAEYPAIDSDIDAFPFLSDITRSDDNRLSAACRLSVYEDRFLLDHVLSGTTSESDPELFGLSCVPLMVSLEIMAEAAAALVGSRDLSAIARVSAFDWIALDHAEAELQVQAEKLDDTRCRVQLMRDKQMVVTAEYLFDGEWHLPPVAPVSAAQTYRWQDHELYEVGMFHGPVFQSVTGIAAVDEQGIDARLSPCTLDGFFVAGAEPAFIVNPVLLDALGQVAAFWIAQQVGTDYNCFPSTIERIEFYANCPRDVEDMHFIARQTPLRPDKTGPEADRLWQAECVDGEGRSLLRVSNLANVYFPVPHRFYQCRRSPLEGWMGAPLDGLGDGSVLLWQVQNFAEQFFTQSSGVFMRMLVHSTLSMDERQQWYALDVPFRRRMEWLMGRICLKEAVRYWLYQQTGELLYPSDILVLHNEEGAPYVDGWWNGQLEMAPEVSLSHDRSLLVAAVAEPGCSVGVDVEHVGRMQRPEHVIASFTPEEQGLVANLPEEVLQGKVLQIWCAKEAAAKYFGVGMKGDPTLFKVIFSDEQWQHAQVMYGQYPVYVNILQQRDTILALASNTQWVKNQ</sequence>
<dbReference type="InterPro" id="IPR052568">
    <property type="entry name" value="PKS-FAS_Synthase"/>
</dbReference>
<dbReference type="GO" id="GO:0008897">
    <property type="term" value="F:holo-[acyl-carrier-protein] synthase activity"/>
    <property type="evidence" value="ECO:0007669"/>
    <property type="project" value="InterPro"/>
</dbReference>
<dbReference type="Pfam" id="PF14765">
    <property type="entry name" value="PS-DH"/>
    <property type="match status" value="1"/>
</dbReference>
<gene>
    <name evidence="7" type="ORF">E4634_00680</name>
</gene>
<dbReference type="Proteomes" id="UP000298050">
    <property type="component" value="Unassembled WGS sequence"/>
</dbReference>
<evidence type="ECO:0000256" key="4">
    <source>
        <dbReference type="ARBA" id="ARBA00022679"/>
    </source>
</evidence>
<proteinExistence type="predicted"/>
<feature type="compositionally biased region" description="Low complexity" evidence="5">
    <location>
        <begin position="958"/>
        <end position="991"/>
    </location>
</feature>
<dbReference type="InterPro" id="IPR014031">
    <property type="entry name" value="Ketoacyl_synth_C"/>
</dbReference>
<evidence type="ECO:0000256" key="2">
    <source>
        <dbReference type="ARBA" id="ARBA00022450"/>
    </source>
</evidence>
<dbReference type="PROSITE" id="PS00606">
    <property type="entry name" value="KS3_1"/>
    <property type="match status" value="1"/>
</dbReference>
<dbReference type="Gene3D" id="3.30.70.3290">
    <property type="match status" value="1"/>
</dbReference>
<evidence type="ECO:0000256" key="3">
    <source>
        <dbReference type="ARBA" id="ARBA00022553"/>
    </source>
</evidence>
<dbReference type="PROSITE" id="PS52004">
    <property type="entry name" value="KS3_2"/>
    <property type="match status" value="1"/>
</dbReference>
<dbReference type="InterPro" id="IPR018201">
    <property type="entry name" value="Ketoacyl_synth_AS"/>
</dbReference>
<dbReference type="Gene3D" id="3.40.47.10">
    <property type="match status" value="1"/>
</dbReference>
<comment type="caution">
    <text evidence="7">The sequence shown here is derived from an EMBL/GenBank/DDBJ whole genome shotgun (WGS) entry which is preliminary data.</text>
</comment>
<dbReference type="InterPro" id="IPR049551">
    <property type="entry name" value="PKS_DH_C"/>
</dbReference>
<reference evidence="7 8" key="1">
    <citation type="submission" date="2019-04" db="EMBL/GenBank/DDBJ databases">
        <title>Taxonomy of novel Haliea sp. from mangrove soil of West Coast of India.</title>
        <authorList>
            <person name="Verma A."/>
            <person name="Kumar P."/>
            <person name="Krishnamurthi S."/>
        </authorList>
    </citation>
    <scope>NUCLEOTIDE SEQUENCE [LARGE SCALE GENOMIC DNA]</scope>
    <source>
        <strain evidence="7 8">SAOS-164</strain>
    </source>
</reference>
<dbReference type="InterPro" id="IPR008278">
    <property type="entry name" value="4-PPantetheinyl_Trfase_dom"/>
</dbReference>
<keyword evidence="3" id="KW-0597">Phosphoprotein</keyword>
<dbReference type="SUPFAM" id="SSF53901">
    <property type="entry name" value="Thiolase-like"/>
    <property type="match status" value="1"/>
</dbReference>
<dbReference type="Gene3D" id="3.40.366.10">
    <property type="entry name" value="Malonyl-Coenzyme A Acyl Carrier Protein, domain 2"/>
    <property type="match status" value="1"/>
</dbReference>
<dbReference type="SUPFAM" id="SSF52151">
    <property type="entry name" value="FabD/lysophospholipase-like"/>
    <property type="match status" value="1"/>
</dbReference>
<dbReference type="Pfam" id="PF01648">
    <property type="entry name" value="ACPS"/>
    <property type="match status" value="1"/>
</dbReference>
<keyword evidence="2" id="KW-0596">Phosphopantetheine</keyword>
<dbReference type="Pfam" id="PF02801">
    <property type="entry name" value="Ketoacyl-synt_C"/>
    <property type="match status" value="1"/>
</dbReference>
<keyword evidence="8" id="KW-1185">Reference proteome</keyword>
<accession>A0A4Z0MA46</accession>
<dbReference type="PANTHER" id="PTHR43074">
    <property type="entry name" value="OMEGA-3 POLYUNSATURATED FATTY ACID SYNTHASE PFAB-RELATED"/>
    <property type="match status" value="1"/>
</dbReference>
<dbReference type="SMART" id="SM00825">
    <property type="entry name" value="PKS_KS"/>
    <property type="match status" value="1"/>
</dbReference>
<dbReference type="SUPFAM" id="SSF56214">
    <property type="entry name" value="4'-phosphopantetheinyl transferase"/>
    <property type="match status" value="2"/>
</dbReference>
<evidence type="ECO:0000313" key="7">
    <source>
        <dbReference type="EMBL" id="TGD76270.1"/>
    </source>
</evidence>
<dbReference type="OrthoDB" id="9778690at2"/>
<dbReference type="PANTHER" id="PTHR43074:SF1">
    <property type="entry name" value="BETA-KETOACYL SYNTHASE FAMILY PROTEIN-RELATED"/>
    <property type="match status" value="1"/>
</dbReference>
<dbReference type="InterPro" id="IPR020841">
    <property type="entry name" value="PKS_Beta-ketoAc_synthase_dom"/>
</dbReference>
<dbReference type="InterPro" id="IPR001227">
    <property type="entry name" value="Ac_transferase_dom_sf"/>
</dbReference>
<feature type="domain" description="Ketosynthase family 3 (KS3)" evidence="6">
    <location>
        <begin position="1"/>
        <end position="446"/>
    </location>
</feature>
<evidence type="ECO:0000256" key="5">
    <source>
        <dbReference type="SAM" id="MobiDB-lite"/>
    </source>
</evidence>
<dbReference type="Gene3D" id="3.10.129.110">
    <property type="entry name" value="Polyketide synthase dehydratase"/>
    <property type="match status" value="1"/>
</dbReference>
<comment type="pathway">
    <text evidence="1">Lipid metabolism; fatty acid biosynthesis.</text>
</comment>
<dbReference type="InterPro" id="IPR016039">
    <property type="entry name" value="Thiolase-like"/>
</dbReference>
<dbReference type="Pfam" id="PF00109">
    <property type="entry name" value="ketoacyl-synt"/>
    <property type="match status" value="1"/>
</dbReference>
<dbReference type="SMART" id="SM00827">
    <property type="entry name" value="PKS_AT"/>
    <property type="match status" value="1"/>
</dbReference>
<dbReference type="GO" id="GO:0004315">
    <property type="term" value="F:3-oxoacyl-[acyl-carrier-protein] synthase activity"/>
    <property type="evidence" value="ECO:0007669"/>
    <property type="project" value="InterPro"/>
</dbReference>
<keyword evidence="4 7" id="KW-0808">Transferase</keyword>
<dbReference type="Pfam" id="PF16197">
    <property type="entry name" value="KAsynt_C_assoc"/>
    <property type="match status" value="1"/>
</dbReference>
<dbReference type="Gene3D" id="3.90.470.20">
    <property type="entry name" value="4'-phosphopantetheinyl transferase domain"/>
    <property type="match status" value="2"/>
</dbReference>
<dbReference type="InterPro" id="IPR014030">
    <property type="entry name" value="Ketoacyl_synth_N"/>
</dbReference>
<dbReference type="InterPro" id="IPR042104">
    <property type="entry name" value="PKS_dehydratase_sf"/>
</dbReference>
<dbReference type="Pfam" id="PF00698">
    <property type="entry name" value="Acyl_transf_1"/>
    <property type="match status" value="1"/>
</dbReference>
<dbReference type="InterPro" id="IPR016035">
    <property type="entry name" value="Acyl_Trfase/lysoPLipase"/>
</dbReference>
<organism evidence="7 8">
    <name type="scientific">Mangrovimicrobium sediminis</name>
    <dbReference type="NCBI Taxonomy" id="2562682"/>
    <lineage>
        <taxon>Bacteria</taxon>
        <taxon>Pseudomonadati</taxon>
        <taxon>Pseudomonadota</taxon>
        <taxon>Gammaproteobacteria</taxon>
        <taxon>Cellvibrionales</taxon>
        <taxon>Halieaceae</taxon>
        <taxon>Mangrovimicrobium</taxon>
    </lineage>
</organism>
<name>A0A4Z0MA46_9GAMM</name>
<dbReference type="GO" id="GO:0006633">
    <property type="term" value="P:fatty acid biosynthetic process"/>
    <property type="evidence" value="ECO:0007669"/>
    <property type="project" value="UniProtKB-UniPathway"/>
</dbReference>
<dbReference type="InterPro" id="IPR014043">
    <property type="entry name" value="Acyl_transferase_dom"/>
</dbReference>
<evidence type="ECO:0000256" key="1">
    <source>
        <dbReference type="ARBA" id="ARBA00005194"/>
    </source>
</evidence>
<dbReference type="GO" id="GO:0000287">
    <property type="term" value="F:magnesium ion binding"/>
    <property type="evidence" value="ECO:0007669"/>
    <property type="project" value="InterPro"/>
</dbReference>
<dbReference type="InterPro" id="IPR032821">
    <property type="entry name" value="PKS_assoc"/>
</dbReference>
<dbReference type="UniPathway" id="UPA00094"/>
<evidence type="ECO:0000259" key="6">
    <source>
        <dbReference type="PROSITE" id="PS52004"/>
    </source>
</evidence>
<dbReference type="EMBL" id="SRLE01000001">
    <property type="protein sequence ID" value="TGD76270.1"/>
    <property type="molecule type" value="Genomic_DNA"/>
</dbReference>
<dbReference type="InterPro" id="IPR037143">
    <property type="entry name" value="4-PPantetheinyl_Trfase_dom_sf"/>
</dbReference>
<evidence type="ECO:0000313" key="8">
    <source>
        <dbReference type="Proteomes" id="UP000298050"/>
    </source>
</evidence>
<feature type="region of interest" description="Disordered" evidence="5">
    <location>
        <begin position="958"/>
        <end position="994"/>
    </location>
</feature>
<protein>
    <submittedName>
        <fullName evidence="7">4'-phosphopantetheinyl transferase superfamily protein</fullName>
    </submittedName>
</protein>